<comment type="caution">
    <text evidence="1">The sequence shown here is derived from an EMBL/GenBank/DDBJ whole genome shotgun (WGS) entry which is preliminary data.</text>
</comment>
<accession>A0ACC0JRX6</accession>
<keyword evidence="2" id="KW-1185">Reference proteome</keyword>
<dbReference type="Proteomes" id="UP001064048">
    <property type="component" value="Chromosome 26"/>
</dbReference>
<sequence>MESNVKIYGKCRCCLTEGSDGSDVEAECRLASDEARLLARFPPANVRTLPTRNTLYELCPKYVIHLDMLQGKKVLAKDIQSLLNKGDSDEPLRTLANRKADYITDKNGHINNAAVILENSNVTAFKGKSRSGLPCFYCKEIFDNITSLRNHQKTHSKADIKTALKSHKTESLVVNVDIADLKCTVCDTNQKNLKDLKVHLIAAHAKKIYADFEERIVPFVVPEGNNFICQMCGFKYESFGSLERHMNMHFRNYICDSCGTGFVTYSRLRMHAKTMHVDGSFKCELCQKIYPSHQKLKSHVDTVHKCLKRFKCTKCPERFTDYFKRHQHLVETHGVPELEYKCNVCDKVYARRYMLSRHMKRDHLEERYFQCDICFHKCFARRDLESHMVKHNGARIFECSVCKKAYARKKTLTEHMRIHNNDRRFACAVCGLAFVQNCSLKGHMKTHHPEAMH</sequence>
<evidence type="ECO:0000313" key="1">
    <source>
        <dbReference type="EMBL" id="KAI8426862.1"/>
    </source>
</evidence>
<reference evidence="1 2" key="1">
    <citation type="journal article" date="2022" name="Genome Biol. Evol.">
        <title>The Spruce Budworm Genome: Reconstructing the Evolutionary History of Antifreeze Proteins.</title>
        <authorList>
            <person name="Beliveau C."/>
            <person name="Gagne P."/>
            <person name="Picq S."/>
            <person name="Vernygora O."/>
            <person name="Keeling C.I."/>
            <person name="Pinkney K."/>
            <person name="Doucet D."/>
            <person name="Wen F."/>
            <person name="Johnston J.S."/>
            <person name="Maaroufi H."/>
            <person name="Boyle B."/>
            <person name="Laroche J."/>
            <person name="Dewar K."/>
            <person name="Juretic N."/>
            <person name="Blackburn G."/>
            <person name="Nisole A."/>
            <person name="Brunet B."/>
            <person name="Brandao M."/>
            <person name="Lumley L."/>
            <person name="Duan J."/>
            <person name="Quan G."/>
            <person name="Lucarotti C.J."/>
            <person name="Roe A.D."/>
            <person name="Sperling F.A.H."/>
            <person name="Levesque R.C."/>
            <person name="Cusson M."/>
        </authorList>
    </citation>
    <scope>NUCLEOTIDE SEQUENCE [LARGE SCALE GENOMIC DNA]</scope>
    <source>
        <strain evidence="1">Glfc:IPQL:Cfum</strain>
    </source>
</reference>
<protein>
    <submittedName>
        <fullName evidence="1">Uncharacterized protein</fullName>
    </submittedName>
</protein>
<gene>
    <name evidence="1" type="ORF">MSG28_014543</name>
</gene>
<dbReference type="EMBL" id="CM046126">
    <property type="protein sequence ID" value="KAI8426862.1"/>
    <property type="molecule type" value="Genomic_DNA"/>
</dbReference>
<name>A0ACC0JRX6_CHOFU</name>
<evidence type="ECO:0000313" key="2">
    <source>
        <dbReference type="Proteomes" id="UP001064048"/>
    </source>
</evidence>
<proteinExistence type="predicted"/>
<organism evidence="1 2">
    <name type="scientific">Choristoneura fumiferana</name>
    <name type="common">Spruce budworm moth</name>
    <name type="synonym">Archips fumiferana</name>
    <dbReference type="NCBI Taxonomy" id="7141"/>
    <lineage>
        <taxon>Eukaryota</taxon>
        <taxon>Metazoa</taxon>
        <taxon>Ecdysozoa</taxon>
        <taxon>Arthropoda</taxon>
        <taxon>Hexapoda</taxon>
        <taxon>Insecta</taxon>
        <taxon>Pterygota</taxon>
        <taxon>Neoptera</taxon>
        <taxon>Endopterygota</taxon>
        <taxon>Lepidoptera</taxon>
        <taxon>Glossata</taxon>
        <taxon>Ditrysia</taxon>
        <taxon>Tortricoidea</taxon>
        <taxon>Tortricidae</taxon>
        <taxon>Tortricinae</taxon>
        <taxon>Choristoneura</taxon>
    </lineage>
</organism>